<proteinExistence type="predicted"/>
<evidence type="ECO:0000256" key="3">
    <source>
        <dbReference type="ARBA" id="ARBA00022692"/>
    </source>
</evidence>
<dbReference type="Proteomes" id="UP000581206">
    <property type="component" value="Unassembled WGS sequence"/>
</dbReference>
<organism evidence="7 8">
    <name type="scientific">Cellulomonas denverensis</name>
    <dbReference type="NCBI Taxonomy" id="264297"/>
    <lineage>
        <taxon>Bacteria</taxon>
        <taxon>Bacillati</taxon>
        <taxon>Actinomycetota</taxon>
        <taxon>Actinomycetes</taxon>
        <taxon>Micrococcales</taxon>
        <taxon>Cellulomonadaceae</taxon>
        <taxon>Cellulomonas</taxon>
    </lineage>
</organism>
<feature type="transmembrane region" description="Helical" evidence="6">
    <location>
        <begin position="6"/>
        <end position="25"/>
    </location>
</feature>
<evidence type="ECO:0000313" key="8">
    <source>
        <dbReference type="Proteomes" id="UP000581206"/>
    </source>
</evidence>
<keyword evidence="4 6" id="KW-1133">Transmembrane helix</keyword>
<keyword evidence="2" id="KW-1003">Cell membrane</keyword>
<name>A0A7X6KYD8_9CELL</name>
<feature type="transmembrane region" description="Helical" evidence="6">
    <location>
        <begin position="67"/>
        <end position="87"/>
    </location>
</feature>
<evidence type="ECO:0000256" key="5">
    <source>
        <dbReference type="ARBA" id="ARBA00023136"/>
    </source>
</evidence>
<dbReference type="PANTHER" id="PTHR30086:SF17">
    <property type="entry name" value="LYSE FAMILY TRANSLOCATOR"/>
    <property type="match status" value="1"/>
</dbReference>
<dbReference type="EMBL" id="JAAXOX010000016">
    <property type="protein sequence ID" value="NKY24466.1"/>
    <property type="molecule type" value="Genomic_DNA"/>
</dbReference>
<gene>
    <name evidence="7" type="ORF">HGA03_17540</name>
</gene>
<feature type="transmembrane region" description="Helical" evidence="6">
    <location>
        <begin position="147"/>
        <end position="167"/>
    </location>
</feature>
<dbReference type="PANTHER" id="PTHR30086">
    <property type="entry name" value="ARGININE EXPORTER PROTEIN ARGO"/>
    <property type="match status" value="1"/>
</dbReference>
<evidence type="ECO:0000256" key="1">
    <source>
        <dbReference type="ARBA" id="ARBA00004651"/>
    </source>
</evidence>
<feature type="transmembrane region" description="Helical" evidence="6">
    <location>
        <begin position="37"/>
        <end position="61"/>
    </location>
</feature>
<dbReference type="GO" id="GO:0015171">
    <property type="term" value="F:amino acid transmembrane transporter activity"/>
    <property type="evidence" value="ECO:0007669"/>
    <property type="project" value="TreeGrafter"/>
</dbReference>
<comment type="subcellular location">
    <subcellularLocation>
        <location evidence="1">Cell membrane</location>
        <topology evidence="1">Multi-pass membrane protein</topology>
    </subcellularLocation>
</comment>
<dbReference type="GO" id="GO:0005886">
    <property type="term" value="C:plasma membrane"/>
    <property type="evidence" value="ECO:0007669"/>
    <property type="project" value="UniProtKB-SubCell"/>
</dbReference>
<keyword evidence="5 6" id="KW-0472">Membrane</keyword>
<dbReference type="AlphaFoldDB" id="A0A7X6KYD8"/>
<dbReference type="InterPro" id="IPR001123">
    <property type="entry name" value="LeuE-type"/>
</dbReference>
<comment type="caution">
    <text evidence="7">The sequence shown here is derived from an EMBL/GenBank/DDBJ whole genome shotgun (WGS) entry which is preliminary data.</text>
</comment>
<keyword evidence="3 6" id="KW-0812">Transmembrane</keyword>
<evidence type="ECO:0000256" key="6">
    <source>
        <dbReference type="SAM" id="Phobius"/>
    </source>
</evidence>
<evidence type="ECO:0000256" key="2">
    <source>
        <dbReference type="ARBA" id="ARBA00022475"/>
    </source>
</evidence>
<evidence type="ECO:0000256" key="4">
    <source>
        <dbReference type="ARBA" id="ARBA00022989"/>
    </source>
</evidence>
<reference evidence="7 8" key="1">
    <citation type="submission" date="2020-04" db="EMBL/GenBank/DDBJ databases">
        <title>MicrobeNet Type strains.</title>
        <authorList>
            <person name="Nicholson A.C."/>
        </authorList>
    </citation>
    <scope>NUCLEOTIDE SEQUENCE [LARGE SCALE GENOMIC DNA]</scope>
    <source>
        <strain evidence="7 8">ATCC BAA-788</strain>
    </source>
</reference>
<dbReference type="RefSeq" id="WP_168631591.1">
    <property type="nucleotide sequence ID" value="NZ_BONL01000008.1"/>
</dbReference>
<protein>
    <submittedName>
        <fullName evidence="7">LysE family translocator</fullName>
    </submittedName>
</protein>
<keyword evidence="8" id="KW-1185">Reference proteome</keyword>
<accession>A0A7X6KYD8</accession>
<feature type="transmembrane region" description="Helical" evidence="6">
    <location>
        <begin position="179"/>
        <end position="201"/>
    </location>
</feature>
<dbReference type="Pfam" id="PF01810">
    <property type="entry name" value="LysE"/>
    <property type="match status" value="1"/>
</dbReference>
<evidence type="ECO:0000313" key="7">
    <source>
        <dbReference type="EMBL" id="NKY24466.1"/>
    </source>
</evidence>
<sequence>MEQFLAVAAAHFLALLIPGVDFFLIARTSLAHGWRNATGACLGIAAANALFITAAFCGVSLISHPLVLGIVQAAGGGFLMVIGVAFLRSSPVADLGRAEGVQAATWRSSAGLGLASGLLNPKNALFYLSLAAVVGTVAPLTRVLYGAWMVGVVLLWDVLVAVALGSRRALARWGRVLPWLTRIAGVFLVLFGGAMLVTLVVQHRG</sequence>